<evidence type="ECO:0000256" key="4">
    <source>
        <dbReference type="ARBA" id="ARBA00023002"/>
    </source>
</evidence>
<dbReference type="GO" id="GO:0000253">
    <property type="term" value="F:3-beta-hydroxysteroid 3-dehydrogenase (NADP+) activity"/>
    <property type="evidence" value="ECO:0007669"/>
    <property type="project" value="UniProtKB-EC"/>
</dbReference>
<dbReference type="InterPro" id="IPR002347">
    <property type="entry name" value="SDR_fam"/>
</dbReference>
<evidence type="ECO:0000256" key="6">
    <source>
        <dbReference type="ARBA" id="ARBA00023589"/>
    </source>
</evidence>
<dbReference type="GO" id="GO:0005741">
    <property type="term" value="C:mitochondrial outer membrane"/>
    <property type="evidence" value="ECO:0007669"/>
    <property type="project" value="TreeGrafter"/>
</dbReference>
<dbReference type="GO" id="GO:0006696">
    <property type="term" value="P:ergosterol biosynthetic process"/>
    <property type="evidence" value="ECO:0007669"/>
    <property type="project" value="EnsemblFungi"/>
</dbReference>
<reference evidence="10 11" key="1">
    <citation type="submission" date="2017-12" db="EMBL/GenBank/DDBJ databases">
        <title>Genome Sequence of a Multidrug-Resistant Candida haemulonii Isolate from a Patient with Chronic Leg Ulcers in Israel.</title>
        <authorList>
            <person name="Chow N.A."/>
            <person name="Gade L."/>
            <person name="Batra D."/>
            <person name="Rowe L.A."/>
            <person name="Ben-Ami R."/>
            <person name="Loparev V.N."/>
            <person name="Litvintseva A.P."/>
        </authorList>
    </citation>
    <scope>NUCLEOTIDE SEQUENCE [LARGE SCALE GENOMIC DNA]</scope>
    <source>
        <strain evidence="10 11">B11899</strain>
    </source>
</reference>
<keyword evidence="3" id="KW-0752">Steroid biosynthesis</keyword>
<keyword evidence="9" id="KW-1133">Transmembrane helix</keyword>
<keyword evidence="9" id="KW-0472">Membrane</keyword>
<evidence type="ECO:0000313" key="10">
    <source>
        <dbReference type="EMBL" id="PVH20886.1"/>
    </source>
</evidence>
<name>A0A2V1ATP2_9ASCO</name>
<dbReference type="Gene3D" id="3.40.50.720">
    <property type="entry name" value="NAD(P)-binding Rossmann-like Domain"/>
    <property type="match status" value="1"/>
</dbReference>
<keyword evidence="2" id="KW-0521">NADP</keyword>
<dbReference type="PANTHER" id="PTHR43647:SF1">
    <property type="entry name" value="3-KETO-STEROID REDUCTASE ERG27"/>
    <property type="match status" value="1"/>
</dbReference>
<dbReference type="PANTHER" id="PTHR43647">
    <property type="entry name" value="DEHYDROGENASE"/>
    <property type="match status" value="1"/>
</dbReference>
<evidence type="ECO:0000256" key="2">
    <source>
        <dbReference type="ARBA" id="ARBA00022857"/>
    </source>
</evidence>
<proteinExistence type="inferred from homology"/>
<keyword evidence="4" id="KW-0560">Oxidoreductase</keyword>
<dbReference type="GO" id="GO:0005789">
    <property type="term" value="C:endoplasmic reticulum membrane"/>
    <property type="evidence" value="ECO:0007669"/>
    <property type="project" value="EnsemblFungi"/>
</dbReference>
<dbReference type="InterPro" id="IPR036291">
    <property type="entry name" value="NAD(P)-bd_dom_sf"/>
</dbReference>
<evidence type="ECO:0000256" key="9">
    <source>
        <dbReference type="SAM" id="Phobius"/>
    </source>
</evidence>
<evidence type="ECO:0000256" key="7">
    <source>
        <dbReference type="ARBA" id="ARBA00023593"/>
    </source>
</evidence>
<comment type="similarity">
    <text evidence="7">Belongs to the short-chain dehydrogenases/reductases (SDR) family. ERG27 subfamily.</text>
</comment>
<dbReference type="Proteomes" id="UP000244309">
    <property type="component" value="Unassembled WGS sequence"/>
</dbReference>
<dbReference type="STRING" id="45357.A0A2V1ATP2"/>
<dbReference type="GO" id="GO:0005811">
    <property type="term" value="C:lipid droplet"/>
    <property type="evidence" value="ECO:0007669"/>
    <property type="project" value="EnsemblFungi"/>
</dbReference>
<keyword evidence="1" id="KW-0444">Lipid biosynthesis</keyword>
<dbReference type="GeneID" id="37009727"/>
<evidence type="ECO:0000313" key="11">
    <source>
        <dbReference type="Proteomes" id="UP000244309"/>
    </source>
</evidence>
<evidence type="ECO:0000256" key="1">
    <source>
        <dbReference type="ARBA" id="ARBA00022516"/>
    </source>
</evidence>
<comment type="caution">
    <text evidence="10">The sequence shown here is derived from an EMBL/GenBank/DDBJ whole genome shotgun (WGS) entry which is preliminary data.</text>
</comment>
<dbReference type="RefSeq" id="XP_025341826.1">
    <property type="nucleotide sequence ID" value="XM_025488018.1"/>
</dbReference>
<keyword evidence="9" id="KW-0812">Transmembrane</keyword>
<gene>
    <name evidence="10" type="ORF">CXQ85_004397</name>
</gene>
<comment type="pathway">
    <text evidence="6">Steroid biosynthesis; zymosterol biosynthesis; zymosterol from lanosterol: step 5/6.</text>
</comment>
<dbReference type="Pfam" id="PF00106">
    <property type="entry name" value="adh_short"/>
    <property type="match status" value="1"/>
</dbReference>
<keyword evidence="5" id="KW-0443">Lipid metabolism</keyword>
<evidence type="ECO:0000256" key="5">
    <source>
        <dbReference type="ARBA" id="ARBA00023098"/>
    </source>
</evidence>
<dbReference type="InterPro" id="IPR051593">
    <property type="entry name" value="Ergosterol_Biosynth_ERG27"/>
</dbReference>
<dbReference type="OrthoDB" id="9989144at2759"/>
<protein>
    <recommendedName>
        <fullName evidence="8">3beta-hydroxysteroid 3-dehydrogenase</fullName>
        <ecNumber evidence="8">1.1.1.270</ecNumber>
    </recommendedName>
</protein>
<evidence type="ECO:0000256" key="8">
    <source>
        <dbReference type="ARBA" id="ARBA00023621"/>
    </source>
</evidence>
<feature type="transmembrane region" description="Helical" evidence="9">
    <location>
        <begin position="235"/>
        <end position="260"/>
    </location>
</feature>
<dbReference type="AlphaFoldDB" id="A0A2V1ATP2"/>
<dbReference type="SUPFAM" id="SSF51735">
    <property type="entry name" value="NAD(P)-binding Rossmann-fold domains"/>
    <property type="match status" value="1"/>
</dbReference>
<dbReference type="EC" id="1.1.1.270" evidence="8"/>
<dbReference type="EMBL" id="PKFO01000004">
    <property type="protein sequence ID" value="PVH20886.1"/>
    <property type="molecule type" value="Genomic_DNA"/>
</dbReference>
<organism evidence="10 11">
    <name type="scientific">Candidozyma haemuli</name>
    <dbReference type="NCBI Taxonomy" id="45357"/>
    <lineage>
        <taxon>Eukaryota</taxon>
        <taxon>Fungi</taxon>
        <taxon>Dikarya</taxon>
        <taxon>Ascomycota</taxon>
        <taxon>Saccharomycotina</taxon>
        <taxon>Pichiomycetes</taxon>
        <taxon>Metschnikowiaceae</taxon>
        <taxon>Candidozyma</taxon>
    </lineage>
</organism>
<dbReference type="VEuPathDB" id="FungiDB:CXQ85_004397"/>
<accession>A0A2V1ATP2</accession>
<sequence>MREGKVALITGTTSNLGINIAFRLLDQLPNGTNITLIVTSRTLPRVKEVIADIQKYYRDKHPNRSGELEFDYLLVDFTNMVSVLSAFHAVEQKFTKIDYVFINAAHGVYSGIDWMQATKAVFTNILDAVTFPTYKLQKVGVKSVDDIGVVFQGNVFGPYYFLHRIRHLLEGGARVVWISSVMASPKYLSFDDLQLLKSPEPYEGSKRFIDLLHCGTFRYLSQKYNIKSYVVHPGIFTSFSFFEFLNVFTYYGMMILFYIARLLGSQIHNISGYTAANAPVTVALNDCDQSVKWVSACNRWGREFTTHDEIESTGAEDVVAFIDKLVGEWDEKLRSQITETRKT</sequence>
<keyword evidence="11" id="KW-1185">Reference proteome</keyword>
<evidence type="ECO:0000256" key="3">
    <source>
        <dbReference type="ARBA" id="ARBA00022955"/>
    </source>
</evidence>